<reference evidence="1 2" key="1">
    <citation type="journal article" date="2021" name="Sci. Rep.">
        <title>Chromosome anchoring in Senegalese sole (Solea senegalensis) reveals sex-associated markers and genome rearrangements in flatfish.</title>
        <authorList>
            <person name="Guerrero-Cozar I."/>
            <person name="Gomez-Garrido J."/>
            <person name="Berbel C."/>
            <person name="Martinez-Blanch J.F."/>
            <person name="Alioto T."/>
            <person name="Claros M.G."/>
            <person name="Gagnaire P.A."/>
            <person name="Manchado M."/>
        </authorList>
    </citation>
    <scope>NUCLEOTIDE SEQUENCE [LARGE SCALE GENOMIC DNA]</scope>
    <source>
        <strain evidence="1">Sse05_10M</strain>
    </source>
</reference>
<name>A0AAV6SAJ9_SOLSE</name>
<evidence type="ECO:0000313" key="2">
    <source>
        <dbReference type="Proteomes" id="UP000693946"/>
    </source>
</evidence>
<keyword evidence="2" id="KW-1185">Reference proteome</keyword>
<organism evidence="1 2">
    <name type="scientific">Solea senegalensis</name>
    <name type="common">Senegalese sole</name>
    <dbReference type="NCBI Taxonomy" id="28829"/>
    <lineage>
        <taxon>Eukaryota</taxon>
        <taxon>Metazoa</taxon>
        <taxon>Chordata</taxon>
        <taxon>Craniata</taxon>
        <taxon>Vertebrata</taxon>
        <taxon>Euteleostomi</taxon>
        <taxon>Actinopterygii</taxon>
        <taxon>Neopterygii</taxon>
        <taxon>Teleostei</taxon>
        <taxon>Neoteleostei</taxon>
        <taxon>Acanthomorphata</taxon>
        <taxon>Carangaria</taxon>
        <taxon>Pleuronectiformes</taxon>
        <taxon>Pleuronectoidei</taxon>
        <taxon>Soleidae</taxon>
        <taxon>Solea</taxon>
    </lineage>
</organism>
<comment type="caution">
    <text evidence="1">The sequence shown here is derived from an EMBL/GenBank/DDBJ whole genome shotgun (WGS) entry which is preliminary data.</text>
</comment>
<accession>A0AAV6SAJ9</accession>
<dbReference type="AlphaFoldDB" id="A0AAV6SAJ9"/>
<dbReference type="EMBL" id="JAGKHQ010000006">
    <property type="protein sequence ID" value="KAG7514334.1"/>
    <property type="molecule type" value="Genomic_DNA"/>
</dbReference>
<gene>
    <name evidence="1" type="ORF">JOB18_030814</name>
</gene>
<proteinExistence type="predicted"/>
<evidence type="ECO:0000313" key="1">
    <source>
        <dbReference type="EMBL" id="KAG7514334.1"/>
    </source>
</evidence>
<dbReference type="Proteomes" id="UP000693946">
    <property type="component" value="Linkage Group LG14"/>
</dbReference>
<sequence length="100" mass="11748">MFRDYRRKQKLIDSEDKMEQTLAISVKSLTARSNIRIDMQFQAQYPTPVPALHRGVMSVSHTRAWMENYQRAARPGKLKLNQGLQIRRKPSYAHTEYLPT</sequence>
<protein>
    <submittedName>
        <fullName evidence="1">Uncharacterized protein</fullName>
    </submittedName>
</protein>